<proteinExistence type="inferred from homology"/>
<accession>A0ABN9ZWN6</accession>
<comment type="similarity">
    <text evidence="2">Belongs to the class-I pyridoxal-phosphate-dependent aminotransferase family.</text>
</comment>
<comment type="subunit">
    <text evidence="3">Homodimer.</text>
</comment>
<comment type="cofactor">
    <cofactor evidence="1">
        <name>pyridoxal 5'-phosphate</name>
        <dbReference type="ChEBI" id="CHEBI:597326"/>
    </cofactor>
</comment>
<evidence type="ECO:0000256" key="7">
    <source>
        <dbReference type="ARBA" id="ARBA00022898"/>
    </source>
</evidence>
<keyword evidence="5" id="KW-0032">Aminotransferase</keyword>
<protein>
    <recommendedName>
        <fullName evidence="4">aspartate transaminase</fullName>
        <ecNumber evidence="4">2.6.1.1</ecNumber>
    </recommendedName>
</protein>
<keyword evidence="6" id="KW-0808">Transferase</keyword>
<dbReference type="EC" id="2.6.1.1" evidence="4"/>
<evidence type="ECO:0000256" key="6">
    <source>
        <dbReference type="ARBA" id="ARBA00022679"/>
    </source>
</evidence>
<evidence type="ECO:0000313" key="10">
    <source>
        <dbReference type="Proteomes" id="UP001314169"/>
    </source>
</evidence>
<keyword evidence="10" id="KW-1185">Reference proteome</keyword>
<dbReference type="Gene3D" id="3.90.1150.10">
    <property type="entry name" value="Aspartate Aminotransferase, domain 1"/>
    <property type="match status" value="1"/>
</dbReference>
<evidence type="ECO:0000259" key="8">
    <source>
        <dbReference type="Pfam" id="PF00155"/>
    </source>
</evidence>
<dbReference type="PANTHER" id="PTHR11879">
    <property type="entry name" value="ASPARTATE AMINOTRANSFERASE"/>
    <property type="match status" value="1"/>
</dbReference>
<dbReference type="InterPro" id="IPR015422">
    <property type="entry name" value="PyrdxlP-dep_Trfase_small"/>
</dbReference>
<dbReference type="InterPro" id="IPR015424">
    <property type="entry name" value="PyrdxlP-dep_Trfase"/>
</dbReference>
<gene>
    <name evidence="9" type="ORF">MPIPNATIZW_LOCUS10944</name>
</gene>
<feature type="domain" description="Aminotransferase class I/classII large" evidence="8">
    <location>
        <begin position="57"/>
        <end position="395"/>
    </location>
</feature>
<dbReference type="PRINTS" id="PR00799">
    <property type="entry name" value="TRANSAMINASE"/>
</dbReference>
<evidence type="ECO:0000256" key="4">
    <source>
        <dbReference type="ARBA" id="ARBA00012753"/>
    </source>
</evidence>
<evidence type="ECO:0000256" key="3">
    <source>
        <dbReference type="ARBA" id="ARBA00011738"/>
    </source>
</evidence>
<name>A0ABN9ZWN6_PIPNA</name>
<dbReference type="Gene3D" id="3.40.640.10">
    <property type="entry name" value="Type I PLP-dependent aspartate aminotransferase-like (Major domain)"/>
    <property type="match status" value="1"/>
</dbReference>
<dbReference type="Pfam" id="PF00155">
    <property type="entry name" value="Aminotran_1_2"/>
    <property type="match status" value="1"/>
</dbReference>
<reference evidence="9" key="1">
    <citation type="submission" date="2023-12" db="EMBL/GenBank/DDBJ databases">
        <authorList>
            <person name="Brown T."/>
        </authorList>
    </citation>
    <scope>NUCLEOTIDE SEQUENCE</scope>
</reference>
<dbReference type="InterPro" id="IPR004839">
    <property type="entry name" value="Aminotransferase_I/II_large"/>
</dbReference>
<evidence type="ECO:0000313" key="9">
    <source>
        <dbReference type="EMBL" id="CAK6442638.1"/>
    </source>
</evidence>
<dbReference type="Proteomes" id="UP001314169">
    <property type="component" value="Chromosome 3"/>
</dbReference>
<dbReference type="InterPro" id="IPR015421">
    <property type="entry name" value="PyrdxlP-dep_Trfase_major"/>
</dbReference>
<keyword evidence="7" id="KW-0663">Pyridoxal phosphate</keyword>
<dbReference type="SUPFAM" id="SSF53383">
    <property type="entry name" value="PLP-dependent transferases"/>
    <property type="match status" value="1"/>
</dbReference>
<evidence type="ECO:0000256" key="2">
    <source>
        <dbReference type="ARBA" id="ARBA00007441"/>
    </source>
</evidence>
<dbReference type="EMBL" id="OY882860">
    <property type="protein sequence ID" value="CAK6442638.1"/>
    <property type="molecule type" value="Genomic_DNA"/>
</dbReference>
<evidence type="ECO:0000256" key="5">
    <source>
        <dbReference type="ARBA" id="ARBA00022576"/>
    </source>
</evidence>
<dbReference type="PANTHER" id="PTHR11879:SF6">
    <property type="entry name" value="ASPARTATE AMINOTRANSFERASE, CYTOPLASMIC 2-RELATED"/>
    <property type="match status" value="1"/>
</dbReference>
<sequence>MTALSVFLDVPPAQKLEGSLLKIYKQDDSSKKMFLAYKVCMTQEGQPWVSFVVHKIRLQLAQDPSLNYEYLPVMGMKSFIQASLRLLFGKHSQVIVENRAGGVHTVGDSGAFQLGAQFLKTWRQDSQIVYVISSQIEHHGFIFQDMGFTVFEFSFWDPEQLCMDSNMLFSVVKQAPYGCIFVIGNIDHCKMTQYQWTKLMATMKRKRIFLFFDIPYQGLATGDLEEDTKFLQYFVSEGFEFFCSQSLSKSFGIYDEGVGILAVVTRNNQLLLCVLSQLMNFALALWLNPPTSGARIITSILCNPALHEAWKLSLREVAEHLLLIKEKVKEKLRLLGTPGSWDHITNQNGTHGYLGLNYQQIEYLVKKKHIYIPKNGRINFTCINACNIDYITQSINEAICFTKSSGKKKTLQKVDIS</sequence>
<dbReference type="InterPro" id="IPR000796">
    <property type="entry name" value="Asp_trans"/>
</dbReference>
<evidence type="ECO:0000256" key="1">
    <source>
        <dbReference type="ARBA" id="ARBA00001933"/>
    </source>
</evidence>
<organism evidence="9 10">
    <name type="scientific">Pipistrellus nathusii</name>
    <name type="common">Nathusius' pipistrelle</name>
    <dbReference type="NCBI Taxonomy" id="59473"/>
    <lineage>
        <taxon>Eukaryota</taxon>
        <taxon>Metazoa</taxon>
        <taxon>Chordata</taxon>
        <taxon>Craniata</taxon>
        <taxon>Vertebrata</taxon>
        <taxon>Euteleostomi</taxon>
        <taxon>Mammalia</taxon>
        <taxon>Eutheria</taxon>
        <taxon>Laurasiatheria</taxon>
        <taxon>Chiroptera</taxon>
        <taxon>Yangochiroptera</taxon>
        <taxon>Vespertilionidae</taxon>
        <taxon>Pipistrellus</taxon>
    </lineage>
</organism>